<sequence length="70" mass="7893">MLYSYTDTYNHPTGCTIVGNVIHRWGLFLIVGNVQQKYVTLHTEEGHDDMTIVKQVAEGDGCHGLQEDQD</sequence>
<dbReference type="Gramene" id="Pp3c8_11840V3.1">
    <property type="protein sequence ID" value="Pp3c8_11840V3.1"/>
    <property type="gene ID" value="Pp3c8_11840"/>
</dbReference>
<dbReference type="InParanoid" id="A0A2K1K6V2"/>
<reference evidence="1 3" key="1">
    <citation type="journal article" date="2008" name="Science">
        <title>The Physcomitrella genome reveals evolutionary insights into the conquest of land by plants.</title>
        <authorList>
            <person name="Rensing S."/>
            <person name="Lang D."/>
            <person name="Zimmer A."/>
            <person name="Terry A."/>
            <person name="Salamov A."/>
            <person name="Shapiro H."/>
            <person name="Nishiyama T."/>
            <person name="Perroud P.-F."/>
            <person name="Lindquist E."/>
            <person name="Kamisugi Y."/>
            <person name="Tanahashi T."/>
            <person name="Sakakibara K."/>
            <person name="Fujita T."/>
            <person name="Oishi K."/>
            <person name="Shin-I T."/>
            <person name="Kuroki Y."/>
            <person name="Toyoda A."/>
            <person name="Suzuki Y."/>
            <person name="Hashimoto A."/>
            <person name="Yamaguchi K."/>
            <person name="Sugano A."/>
            <person name="Kohara Y."/>
            <person name="Fujiyama A."/>
            <person name="Anterola A."/>
            <person name="Aoki S."/>
            <person name="Ashton N."/>
            <person name="Barbazuk W.B."/>
            <person name="Barker E."/>
            <person name="Bennetzen J."/>
            <person name="Bezanilla M."/>
            <person name="Blankenship R."/>
            <person name="Cho S.H."/>
            <person name="Dutcher S."/>
            <person name="Estelle M."/>
            <person name="Fawcett J.A."/>
            <person name="Gundlach H."/>
            <person name="Hanada K."/>
            <person name="Heyl A."/>
            <person name="Hicks K.A."/>
            <person name="Hugh J."/>
            <person name="Lohr M."/>
            <person name="Mayer K."/>
            <person name="Melkozernov A."/>
            <person name="Murata T."/>
            <person name="Nelson D."/>
            <person name="Pils B."/>
            <person name="Prigge M."/>
            <person name="Reiss B."/>
            <person name="Renner T."/>
            <person name="Rombauts S."/>
            <person name="Rushton P."/>
            <person name="Sanderfoot A."/>
            <person name="Schween G."/>
            <person name="Shiu S.-H."/>
            <person name="Stueber K."/>
            <person name="Theodoulou F.L."/>
            <person name="Tu H."/>
            <person name="Van de Peer Y."/>
            <person name="Verrier P.J."/>
            <person name="Waters E."/>
            <person name="Wood A."/>
            <person name="Yang L."/>
            <person name="Cove D."/>
            <person name="Cuming A."/>
            <person name="Hasebe M."/>
            <person name="Lucas S."/>
            <person name="Mishler D.B."/>
            <person name="Reski R."/>
            <person name="Grigoriev I."/>
            <person name="Quatrano R.S."/>
            <person name="Boore J.L."/>
        </authorList>
    </citation>
    <scope>NUCLEOTIDE SEQUENCE [LARGE SCALE GENOMIC DNA]</scope>
    <source>
        <strain evidence="2 3">cv. Gransden 2004</strain>
    </source>
</reference>
<evidence type="ECO:0000313" key="1">
    <source>
        <dbReference type="EMBL" id="PNR49510.1"/>
    </source>
</evidence>
<organism evidence="1">
    <name type="scientific">Physcomitrium patens</name>
    <name type="common">Spreading-leaved earth moss</name>
    <name type="synonym">Physcomitrella patens</name>
    <dbReference type="NCBI Taxonomy" id="3218"/>
    <lineage>
        <taxon>Eukaryota</taxon>
        <taxon>Viridiplantae</taxon>
        <taxon>Streptophyta</taxon>
        <taxon>Embryophyta</taxon>
        <taxon>Bryophyta</taxon>
        <taxon>Bryophytina</taxon>
        <taxon>Bryopsida</taxon>
        <taxon>Funariidae</taxon>
        <taxon>Funariales</taxon>
        <taxon>Funariaceae</taxon>
        <taxon>Physcomitrium</taxon>
    </lineage>
</organism>
<protein>
    <submittedName>
        <fullName evidence="1 2">Uncharacterized protein</fullName>
    </submittedName>
</protein>
<dbReference type="EMBL" id="ABEU02000008">
    <property type="protein sequence ID" value="PNR49510.1"/>
    <property type="molecule type" value="Genomic_DNA"/>
</dbReference>
<keyword evidence="3" id="KW-1185">Reference proteome</keyword>
<name>A0A2K1K6V2_PHYPA</name>
<dbReference type="AlphaFoldDB" id="A0A2K1K6V2"/>
<evidence type="ECO:0000313" key="2">
    <source>
        <dbReference type="EnsemblPlants" id="Pp3c8_11840V3.1"/>
    </source>
</evidence>
<reference evidence="1 3" key="2">
    <citation type="journal article" date="2018" name="Plant J.">
        <title>The Physcomitrella patens chromosome-scale assembly reveals moss genome structure and evolution.</title>
        <authorList>
            <person name="Lang D."/>
            <person name="Ullrich K.K."/>
            <person name="Murat F."/>
            <person name="Fuchs J."/>
            <person name="Jenkins J."/>
            <person name="Haas F.B."/>
            <person name="Piednoel M."/>
            <person name="Gundlach H."/>
            <person name="Van Bel M."/>
            <person name="Meyberg R."/>
            <person name="Vives C."/>
            <person name="Morata J."/>
            <person name="Symeonidi A."/>
            <person name="Hiss M."/>
            <person name="Muchero W."/>
            <person name="Kamisugi Y."/>
            <person name="Saleh O."/>
            <person name="Blanc G."/>
            <person name="Decker E.L."/>
            <person name="van Gessel N."/>
            <person name="Grimwood J."/>
            <person name="Hayes R.D."/>
            <person name="Graham S.W."/>
            <person name="Gunter L.E."/>
            <person name="McDaniel S.F."/>
            <person name="Hoernstein S.N.W."/>
            <person name="Larsson A."/>
            <person name="Li F.W."/>
            <person name="Perroud P.F."/>
            <person name="Phillips J."/>
            <person name="Ranjan P."/>
            <person name="Rokshar D.S."/>
            <person name="Rothfels C.J."/>
            <person name="Schneider L."/>
            <person name="Shu S."/>
            <person name="Stevenson D.W."/>
            <person name="Thummler F."/>
            <person name="Tillich M."/>
            <person name="Villarreal Aguilar J.C."/>
            <person name="Widiez T."/>
            <person name="Wong G.K."/>
            <person name="Wymore A."/>
            <person name="Zhang Y."/>
            <person name="Zimmer A.D."/>
            <person name="Quatrano R.S."/>
            <person name="Mayer K.F.X."/>
            <person name="Goodstein D."/>
            <person name="Casacuberta J.M."/>
            <person name="Vandepoele K."/>
            <person name="Reski R."/>
            <person name="Cuming A.C."/>
            <person name="Tuskan G.A."/>
            <person name="Maumus F."/>
            <person name="Salse J."/>
            <person name="Schmutz J."/>
            <person name="Rensing S.A."/>
        </authorList>
    </citation>
    <scope>NUCLEOTIDE SEQUENCE [LARGE SCALE GENOMIC DNA]</scope>
    <source>
        <strain evidence="2 3">cv. Gransden 2004</strain>
    </source>
</reference>
<dbReference type="EnsemblPlants" id="Pp3c8_11840V3.1">
    <property type="protein sequence ID" value="Pp3c8_11840V3.1"/>
    <property type="gene ID" value="Pp3c8_11840"/>
</dbReference>
<accession>A0A2K1K6V2</accession>
<proteinExistence type="predicted"/>
<dbReference type="Proteomes" id="UP000006727">
    <property type="component" value="Chromosome 8"/>
</dbReference>
<gene>
    <name evidence="1" type="ORF">PHYPA_011406</name>
</gene>
<reference evidence="2" key="3">
    <citation type="submission" date="2020-12" db="UniProtKB">
        <authorList>
            <consortium name="EnsemblPlants"/>
        </authorList>
    </citation>
    <scope>IDENTIFICATION</scope>
</reference>
<evidence type="ECO:0000313" key="3">
    <source>
        <dbReference type="Proteomes" id="UP000006727"/>
    </source>
</evidence>